<evidence type="ECO:0000259" key="10">
    <source>
        <dbReference type="PROSITE" id="PS51384"/>
    </source>
</evidence>
<dbReference type="CDD" id="cd00207">
    <property type="entry name" value="fer2"/>
    <property type="match status" value="1"/>
</dbReference>
<dbReference type="PANTHER" id="PTHR47354:SF8">
    <property type="entry name" value="1,2-PHENYLACETYL-COA EPOXIDASE, SUBUNIT E"/>
    <property type="match status" value="1"/>
</dbReference>
<dbReference type="Gene3D" id="2.40.30.10">
    <property type="entry name" value="Translation factors"/>
    <property type="match status" value="1"/>
</dbReference>
<proteinExistence type="predicted"/>
<dbReference type="SUPFAM" id="SSF52343">
    <property type="entry name" value="Ferredoxin reductase-like, C-terminal NADP-linked domain"/>
    <property type="match status" value="1"/>
</dbReference>
<protein>
    <submittedName>
        <fullName evidence="11">Ring-1,2-phenylacetyl-CoA epoxidase subunit PaaE</fullName>
    </submittedName>
</protein>
<gene>
    <name evidence="11" type="ORF">CLV32_2256</name>
</gene>
<reference evidence="11 12" key="1">
    <citation type="submission" date="2019-03" db="EMBL/GenBank/DDBJ databases">
        <title>Genomic Encyclopedia of Archaeal and Bacterial Type Strains, Phase II (KMG-II): from individual species to whole genera.</title>
        <authorList>
            <person name="Goeker M."/>
        </authorList>
    </citation>
    <scope>NUCLEOTIDE SEQUENCE [LARGE SCALE GENOMIC DNA]</scope>
    <source>
        <strain evidence="11 12">DSM 19034</strain>
    </source>
</reference>
<dbReference type="SUPFAM" id="SSF63380">
    <property type="entry name" value="Riboflavin synthase domain-like"/>
    <property type="match status" value="1"/>
</dbReference>
<dbReference type="GO" id="GO:0050660">
    <property type="term" value="F:flavin adenine dinucleotide binding"/>
    <property type="evidence" value="ECO:0007669"/>
    <property type="project" value="TreeGrafter"/>
</dbReference>
<dbReference type="Gene3D" id="3.40.50.80">
    <property type="entry name" value="Nucleotide-binding domain of ferredoxin-NADP reductase (FNR) module"/>
    <property type="match status" value="1"/>
</dbReference>
<evidence type="ECO:0000256" key="4">
    <source>
        <dbReference type="ARBA" id="ARBA00022723"/>
    </source>
</evidence>
<evidence type="ECO:0000256" key="5">
    <source>
        <dbReference type="ARBA" id="ARBA00022827"/>
    </source>
</evidence>
<dbReference type="CDD" id="cd06214">
    <property type="entry name" value="PA_degradation_oxidoreductase_like"/>
    <property type="match status" value="1"/>
</dbReference>
<dbReference type="InterPro" id="IPR050415">
    <property type="entry name" value="MRET"/>
</dbReference>
<evidence type="ECO:0000259" key="9">
    <source>
        <dbReference type="PROSITE" id="PS51085"/>
    </source>
</evidence>
<keyword evidence="6" id="KW-0560">Oxidoreductase</keyword>
<dbReference type="PROSITE" id="PS51085">
    <property type="entry name" value="2FE2S_FER_2"/>
    <property type="match status" value="1"/>
</dbReference>
<dbReference type="Proteomes" id="UP000295499">
    <property type="component" value="Unassembled WGS sequence"/>
</dbReference>
<comment type="cofactor">
    <cofactor evidence="1">
        <name>FAD</name>
        <dbReference type="ChEBI" id="CHEBI:57692"/>
    </cofactor>
</comment>
<accession>A0A4R6IMB1</accession>
<sequence length="350" mass="39773">MKILPLKIAEIRPEPGDNLVIVFEPTEDPVYYHAGQFLTLIFNVNNREIRRSYSLFSSPSVNEPLSIAVKLVENGEISRFLHHKTTVGDILNALEPNGVFTYVPFKETMRTVFLFAAGVGITPVFSILKTALLEEEASKIILVYSNKSVANTLFYEELNQWQQQYPDRLKIIYFFSDAKNLLKARLNKFMVEQIVLENMEYDPEQALFYTCGPIDYMVNCRIVLLSLKFTIDQIKRETYFIPEDEADDDDTSEKEAADQNTYSVVIAWNKNSYELEVPYFKRILDVALENNINLPYSCRGGVCSTCTSTCTAGGVRMDYNEVLTDDEVANGRVLICTAHPTANNTKIVIG</sequence>
<dbReference type="PROSITE" id="PS00197">
    <property type="entry name" value="2FE2S_FER_1"/>
    <property type="match status" value="1"/>
</dbReference>
<dbReference type="GO" id="GO:0051537">
    <property type="term" value="F:2 iron, 2 sulfur cluster binding"/>
    <property type="evidence" value="ECO:0007669"/>
    <property type="project" value="UniProtKB-KW"/>
</dbReference>
<evidence type="ECO:0000256" key="6">
    <source>
        <dbReference type="ARBA" id="ARBA00023002"/>
    </source>
</evidence>
<dbReference type="EMBL" id="SNWM01000002">
    <property type="protein sequence ID" value="TDO23267.1"/>
    <property type="molecule type" value="Genomic_DNA"/>
</dbReference>
<dbReference type="InterPro" id="IPR017927">
    <property type="entry name" value="FAD-bd_FR_type"/>
</dbReference>
<dbReference type="PROSITE" id="PS51384">
    <property type="entry name" value="FAD_FR"/>
    <property type="match status" value="1"/>
</dbReference>
<keyword evidence="4" id="KW-0479">Metal-binding</keyword>
<dbReference type="InterPro" id="IPR012675">
    <property type="entry name" value="Beta-grasp_dom_sf"/>
</dbReference>
<dbReference type="GO" id="GO:0046872">
    <property type="term" value="F:metal ion binding"/>
    <property type="evidence" value="ECO:0007669"/>
    <property type="project" value="UniProtKB-KW"/>
</dbReference>
<keyword evidence="7" id="KW-0408">Iron</keyword>
<keyword evidence="3" id="KW-0001">2Fe-2S</keyword>
<dbReference type="AlphaFoldDB" id="A0A4R6IMB1"/>
<keyword evidence="5" id="KW-0274">FAD</keyword>
<dbReference type="PRINTS" id="PR00371">
    <property type="entry name" value="FPNCR"/>
</dbReference>
<dbReference type="InterPro" id="IPR006058">
    <property type="entry name" value="2Fe2S_fd_BS"/>
</dbReference>
<dbReference type="GO" id="GO:0016491">
    <property type="term" value="F:oxidoreductase activity"/>
    <property type="evidence" value="ECO:0007669"/>
    <property type="project" value="UniProtKB-KW"/>
</dbReference>
<evidence type="ECO:0000313" key="12">
    <source>
        <dbReference type="Proteomes" id="UP000295499"/>
    </source>
</evidence>
<dbReference type="InterPro" id="IPR039261">
    <property type="entry name" value="FNR_nucleotide-bd"/>
</dbReference>
<dbReference type="InterPro" id="IPR008333">
    <property type="entry name" value="Cbr1-like_FAD-bd_dom"/>
</dbReference>
<evidence type="ECO:0000256" key="1">
    <source>
        <dbReference type="ARBA" id="ARBA00001974"/>
    </source>
</evidence>
<feature type="domain" description="FAD-binding FR-type" evidence="10">
    <location>
        <begin position="1"/>
        <end position="103"/>
    </location>
</feature>
<keyword evidence="8" id="KW-0411">Iron-sulfur</keyword>
<dbReference type="InterPro" id="IPR017938">
    <property type="entry name" value="Riboflavin_synthase-like_b-brl"/>
</dbReference>
<dbReference type="Pfam" id="PF00111">
    <property type="entry name" value="Fer2"/>
    <property type="match status" value="1"/>
</dbReference>
<dbReference type="InterPro" id="IPR036010">
    <property type="entry name" value="2Fe-2S_ferredoxin-like_sf"/>
</dbReference>
<dbReference type="Gene3D" id="3.10.20.30">
    <property type="match status" value="1"/>
</dbReference>
<feature type="domain" description="2Fe-2S ferredoxin-type" evidence="9">
    <location>
        <begin position="262"/>
        <end position="350"/>
    </location>
</feature>
<dbReference type="PRINTS" id="PR00406">
    <property type="entry name" value="CYTB5RDTASE"/>
</dbReference>
<organism evidence="11 12">
    <name type="scientific">Pedobacter duraquae</name>
    <dbReference type="NCBI Taxonomy" id="425511"/>
    <lineage>
        <taxon>Bacteria</taxon>
        <taxon>Pseudomonadati</taxon>
        <taxon>Bacteroidota</taxon>
        <taxon>Sphingobacteriia</taxon>
        <taxon>Sphingobacteriales</taxon>
        <taxon>Sphingobacteriaceae</taxon>
        <taxon>Pedobacter</taxon>
    </lineage>
</organism>
<dbReference type="RefSeq" id="WP_133555317.1">
    <property type="nucleotide sequence ID" value="NZ_SNWM01000002.1"/>
</dbReference>
<dbReference type="InterPro" id="IPR001433">
    <property type="entry name" value="OxRdtase_FAD/NAD-bd"/>
</dbReference>
<name>A0A4R6IMB1_9SPHI</name>
<evidence type="ECO:0000256" key="2">
    <source>
        <dbReference type="ARBA" id="ARBA00022630"/>
    </source>
</evidence>
<keyword evidence="12" id="KW-1185">Reference proteome</keyword>
<dbReference type="Pfam" id="PF00175">
    <property type="entry name" value="NAD_binding_1"/>
    <property type="match status" value="1"/>
</dbReference>
<dbReference type="InterPro" id="IPR001041">
    <property type="entry name" value="2Fe-2S_ferredoxin-type"/>
</dbReference>
<dbReference type="OrthoDB" id="9789468at2"/>
<evidence type="ECO:0000313" key="11">
    <source>
        <dbReference type="EMBL" id="TDO23267.1"/>
    </source>
</evidence>
<dbReference type="SUPFAM" id="SSF54292">
    <property type="entry name" value="2Fe-2S ferredoxin-like"/>
    <property type="match status" value="1"/>
</dbReference>
<comment type="caution">
    <text evidence="11">The sequence shown here is derived from an EMBL/GenBank/DDBJ whole genome shotgun (WGS) entry which is preliminary data.</text>
</comment>
<evidence type="ECO:0000256" key="3">
    <source>
        <dbReference type="ARBA" id="ARBA00022714"/>
    </source>
</evidence>
<dbReference type="Pfam" id="PF00970">
    <property type="entry name" value="FAD_binding_6"/>
    <property type="match status" value="1"/>
</dbReference>
<dbReference type="InterPro" id="IPR001709">
    <property type="entry name" value="Flavoprot_Pyr_Nucl_cyt_Rdtase"/>
</dbReference>
<dbReference type="PANTHER" id="PTHR47354">
    <property type="entry name" value="NADH OXIDOREDUCTASE HCR"/>
    <property type="match status" value="1"/>
</dbReference>
<evidence type="ECO:0000256" key="7">
    <source>
        <dbReference type="ARBA" id="ARBA00023004"/>
    </source>
</evidence>
<evidence type="ECO:0000256" key="8">
    <source>
        <dbReference type="ARBA" id="ARBA00023014"/>
    </source>
</evidence>
<keyword evidence="2" id="KW-0285">Flavoprotein</keyword>